<proteinExistence type="predicted"/>
<dbReference type="InterPro" id="IPR031596">
    <property type="entry name" value="MaAIMP_sms"/>
</dbReference>
<accession>A0A3S5EX38</accession>
<dbReference type="RefSeq" id="WP_049355588.1">
    <property type="nucleotide sequence ID" value="NZ_CP035368.2"/>
</dbReference>
<dbReference type="Pfam" id="PF16951">
    <property type="entry name" value="MaAIMP_sms"/>
    <property type="match status" value="1"/>
</dbReference>
<dbReference type="EMBL" id="LR134481">
    <property type="protein sequence ID" value="VEI29601.1"/>
    <property type="molecule type" value="Genomic_DNA"/>
</dbReference>
<reference evidence="1 2" key="1">
    <citation type="submission" date="2018-12" db="EMBL/GenBank/DDBJ databases">
        <authorList>
            <consortium name="Pathogen Informatics"/>
        </authorList>
    </citation>
    <scope>NUCLEOTIDE SEQUENCE [LARGE SCALE GENOMIC DNA]</scope>
    <source>
        <strain evidence="1 2">NCTC10665</strain>
    </source>
</reference>
<name>A0A3S5EX38_HAEPA</name>
<sequence length="32" mass="3542">MTSIAIAMMIVALLVIWGGLIFALIRLPKEEK</sequence>
<dbReference type="AlphaFoldDB" id="A0A3S5EX38"/>
<organism evidence="1 2">
    <name type="scientific">Haemophilus parainfluenzae</name>
    <dbReference type="NCBI Taxonomy" id="729"/>
    <lineage>
        <taxon>Bacteria</taxon>
        <taxon>Pseudomonadati</taxon>
        <taxon>Pseudomonadota</taxon>
        <taxon>Gammaproteobacteria</taxon>
        <taxon>Pasteurellales</taxon>
        <taxon>Pasteurellaceae</taxon>
        <taxon>Haemophilus</taxon>
    </lineage>
</organism>
<dbReference type="NCBIfam" id="NF033493">
    <property type="entry name" value="MetS_like_NSS"/>
    <property type="match status" value="1"/>
</dbReference>
<evidence type="ECO:0000313" key="1">
    <source>
        <dbReference type="EMBL" id="VEI29601.1"/>
    </source>
</evidence>
<protein>
    <submittedName>
        <fullName evidence="1">Uncharacterized protein</fullName>
    </submittedName>
</protein>
<dbReference type="Proteomes" id="UP000268879">
    <property type="component" value="Chromosome"/>
</dbReference>
<dbReference type="OrthoDB" id="5686027at2"/>
<gene>
    <name evidence="1" type="ORF">NCTC10665_00507</name>
</gene>
<evidence type="ECO:0000313" key="2">
    <source>
        <dbReference type="Proteomes" id="UP000268879"/>
    </source>
</evidence>